<dbReference type="InterPro" id="IPR036116">
    <property type="entry name" value="FN3_sf"/>
</dbReference>
<dbReference type="InterPro" id="IPR048997">
    <property type="entry name" value="Stonustoxin-like_helical"/>
</dbReference>
<dbReference type="AlphaFoldDB" id="A0A8J4TZI6"/>
<evidence type="ECO:0000313" key="3">
    <source>
        <dbReference type="Proteomes" id="UP000727407"/>
    </source>
</evidence>
<dbReference type="SUPFAM" id="SSF49265">
    <property type="entry name" value="Fibronectin type III"/>
    <property type="match status" value="1"/>
</dbReference>
<protein>
    <submittedName>
        <fullName evidence="2">Verrucotoxin subunit beta-like</fullName>
    </submittedName>
</protein>
<feature type="non-terminal residue" evidence="2">
    <location>
        <position position="797"/>
    </location>
</feature>
<proteinExistence type="predicted"/>
<dbReference type="InterPro" id="IPR003961">
    <property type="entry name" value="FN3_dom"/>
</dbReference>
<accession>A0A8J4TZI6</accession>
<name>A0A8J4TZI6_CLAMG</name>
<dbReference type="InterPro" id="IPR052090">
    <property type="entry name" value="Cytolytic_pore-forming_toxin"/>
</dbReference>
<dbReference type="Proteomes" id="UP000727407">
    <property type="component" value="Unassembled WGS sequence"/>
</dbReference>
<dbReference type="Gene3D" id="2.60.40.10">
    <property type="entry name" value="Immunoglobulins"/>
    <property type="match status" value="1"/>
</dbReference>
<organism evidence="2 3">
    <name type="scientific">Clarias magur</name>
    <name type="common">Asian catfish</name>
    <name type="synonym">Macropteronotus magur</name>
    <dbReference type="NCBI Taxonomy" id="1594786"/>
    <lineage>
        <taxon>Eukaryota</taxon>
        <taxon>Metazoa</taxon>
        <taxon>Chordata</taxon>
        <taxon>Craniata</taxon>
        <taxon>Vertebrata</taxon>
        <taxon>Euteleostomi</taxon>
        <taxon>Actinopterygii</taxon>
        <taxon>Neopterygii</taxon>
        <taxon>Teleostei</taxon>
        <taxon>Ostariophysi</taxon>
        <taxon>Siluriformes</taxon>
        <taxon>Clariidae</taxon>
        <taxon>Clarias</taxon>
    </lineage>
</organism>
<evidence type="ECO:0000259" key="1">
    <source>
        <dbReference type="PROSITE" id="PS50853"/>
    </source>
</evidence>
<feature type="domain" description="Fibronectin type-III" evidence="1">
    <location>
        <begin position="483"/>
        <end position="574"/>
    </location>
</feature>
<evidence type="ECO:0000313" key="2">
    <source>
        <dbReference type="EMBL" id="KAF5886302.1"/>
    </source>
</evidence>
<dbReference type="EMBL" id="QNUK01001188">
    <property type="protein sequence ID" value="KAF5886302.1"/>
    <property type="molecule type" value="Genomic_DNA"/>
</dbReference>
<dbReference type="PANTHER" id="PTHR31594:SF15">
    <property type="entry name" value="VERRUCOTOXIN SUBUNIT BETA ISOFORM X1-RELATED"/>
    <property type="match status" value="1"/>
</dbReference>
<dbReference type="Pfam" id="PF18078">
    <property type="entry name" value="Thioredoxin_11"/>
    <property type="match status" value="1"/>
</dbReference>
<dbReference type="InterPro" id="IPR013783">
    <property type="entry name" value="Ig-like_fold"/>
</dbReference>
<gene>
    <name evidence="2" type="ORF">DAT39_022545</name>
</gene>
<dbReference type="InterPro" id="IPR040581">
    <property type="entry name" value="Thioredoxin_11"/>
</dbReference>
<dbReference type="Pfam" id="PF21109">
    <property type="entry name" value="Stonustoxin_helical"/>
    <property type="match status" value="1"/>
</dbReference>
<dbReference type="CDD" id="cd00063">
    <property type="entry name" value="FN3"/>
    <property type="match status" value="1"/>
</dbReference>
<keyword evidence="3" id="KW-1185">Reference proteome</keyword>
<comment type="caution">
    <text evidence="2">The sequence shown here is derived from an EMBL/GenBank/DDBJ whole genome shotgun (WGS) entry which is preliminary data.</text>
</comment>
<sequence length="797" mass="89939">MLYDCRSDAIVPGITLWNREQLQQNKDVSSQVNTEFTVTTSDTIKEKSKHLKVDGELKLSLLGGNVQPSGAARYFNDTKKSFKQKRLTLHYRTTCRFEQLTMNHLAQGKMDHHEVFVHDIATHVVTAVLYGADAYFVFDREVNLSEEIKDAQGEMKVALDKLKVLCDGGAHADLNMNENETAAVKQLSCTFYGDFMLPSNPTTFEGAMKVYADLPELLGQNGEHAVPIKVWLYPLVKLNSSAGKLHRNIASELIRAVESVIEALNITDMKCDDLLEDTVAKTFSTFHDRVQDFQKFCSEYKQDFMKKLGSLLPEIRGGQSDISAMNELIEAHEKSPFNTKDLEQWITKKEKESMQVKALLKQLHELGAEVTDDVDKYLLDLDVESVVAFAFTCLRYSDLLLGNQEIYLKNPSENTAGQVPQDKSWTSNELMCMKNNLKVFKELITSNKSQNTKFIVQNLPQTSNDDCSCILMYECSEAVRFVPPPKPKCPNLESVTDNSITVELSPPCAATLERKLLYKMKQETNWNEQPVNQDTVTLMDLKEGTDYEIKCVALGKLDYIVESDAITVKTTCSVVNHQRDLKSKSKSTQPVAGNKLFKCFILLTGKTLNSHNDLMDRLKKQVPDLQEVQTEAECDIILVFCPVVRGPEHDMKAALEKLNEISEKATLKYFILLTGQTLNTHERLIVLLEHEIAKLQQVSTVDECDVILAFCPVVSQAGTDIEAALEKFNQESAVKPAVVVVLHRTFDPEQVVPDSSRILNGENTITVDCLFNEYQGFLLCRKNKESFTRIINYIKSQ</sequence>
<reference evidence="2" key="1">
    <citation type="submission" date="2020-07" db="EMBL/GenBank/DDBJ databases">
        <title>Clarias magur genome sequencing, assembly and annotation.</title>
        <authorList>
            <person name="Kushwaha B."/>
            <person name="Kumar R."/>
            <person name="Das P."/>
            <person name="Joshi C.G."/>
            <person name="Kumar D."/>
            <person name="Nagpure N.S."/>
            <person name="Pandey M."/>
            <person name="Agarwal S."/>
            <person name="Srivastava S."/>
            <person name="Singh M."/>
            <person name="Sahoo L."/>
            <person name="Jayasankar P."/>
            <person name="Meher P.K."/>
            <person name="Koringa P.G."/>
            <person name="Iquebal M.A."/>
            <person name="Das S.P."/>
            <person name="Bit A."/>
            <person name="Patnaik S."/>
            <person name="Patel N."/>
            <person name="Shah T.M."/>
            <person name="Hinsu A."/>
            <person name="Jena J.K."/>
        </authorList>
    </citation>
    <scope>NUCLEOTIDE SEQUENCE</scope>
    <source>
        <strain evidence="2">CIFAMagur01</strain>
        <tissue evidence="2">Testis</tissue>
    </source>
</reference>
<dbReference type="PROSITE" id="PS50853">
    <property type="entry name" value="FN3"/>
    <property type="match status" value="1"/>
</dbReference>
<dbReference type="OrthoDB" id="8954335at2759"/>
<dbReference type="PANTHER" id="PTHR31594">
    <property type="entry name" value="AIG1-TYPE G DOMAIN-CONTAINING PROTEIN"/>
    <property type="match status" value="1"/>
</dbReference>